<sequence length="69" mass="7389">MAQLPMLDIGAKGFLHSEGDAGACAGELDHQLHVVTGFTADGEFVNDVLYHGGMIFYRELEALPPASRT</sequence>
<dbReference type="InterPro" id="IPR038646">
    <property type="entry name" value="Atu4866-like_sf"/>
</dbReference>
<dbReference type="AlphaFoldDB" id="A0A081CYH8"/>
<dbReference type="Proteomes" id="UP000028701">
    <property type="component" value="Unassembled WGS sequence"/>
</dbReference>
<proteinExistence type="predicted"/>
<protein>
    <submittedName>
        <fullName evidence="1">Uncharacterized protein</fullName>
    </submittedName>
</protein>
<gene>
    <name evidence="1" type="ORF">RRU01S_19_01290</name>
</gene>
<name>A0A081CYH8_9HYPH</name>
<evidence type="ECO:0000313" key="1">
    <source>
        <dbReference type="EMBL" id="GAK71724.1"/>
    </source>
</evidence>
<dbReference type="EMBL" id="BBJU01000019">
    <property type="protein sequence ID" value="GAK71724.1"/>
    <property type="molecule type" value="Genomic_DNA"/>
</dbReference>
<comment type="caution">
    <text evidence="1">The sequence shown here is derived from an EMBL/GenBank/DDBJ whole genome shotgun (WGS) entry which is preliminary data.</text>
</comment>
<evidence type="ECO:0000313" key="2">
    <source>
        <dbReference type="Proteomes" id="UP000028701"/>
    </source>
</evidence>
<accession>A0A081CYH8</accession>
<dbReference type="Gene3D" id="2.40.128.290">
    <property type="entry name" value="Uncharacterised protein Atu4866, PF11512"/>
    <property type="match status" value="1"/>
</dbReference>
<organism evidence="1 2">
    <name type="scientific">Agrobacterium rubi TR3 = NBRC 13261</name>
    <dbReference type="NCBI Taxonomy" id="1368415"/>
    <lineage>
        <taxon>Bacteria</taxon>
        <taxon>Pseudomonadati</taxon>
        <taxon>Pseudomonadota</taxon>
        <taxon>Alphaproteobacteria</taxon>
        <taxon>Hyphomicrobiales</taxon>
        <taxon>Rhizobiaceae</taxon>
        <taxon>Rhizobium/Agrobacterium group</taxon>
        <taxon>Agrobacterium</taxon>
    </lineage>
</organism>
<dbReference type="InterPro" id="IPR020955">
    <property type="entry name" value="Uncharacterised_Atu4866"/>
</dbReference>
<dbReference type="Pfam" id="PF11512">
    <property type="entry name" value="Atu4866"/>
    <property type="match status" value="1"/>
</dbReference>
<reference evidence="1 2" key="1">
    <citation type="submission" date="2014-08" db="EMBL/GenBank/DDBJ databases">
        <title>Whole genome shotgun sequence of Rhizobium rubi NBRC 13261.</title>
        <authorList>
            <person name="Katano-Makiyama Y."/>
            <person name="Hosoyama A."/>
            <person name="Hashimoto M."/>
            <person name="Hosoyama Y."/>
            <person name="Noguchi M."/>
            <person name="Tsuchikane K."/>
            <person name="Uohara A."/>
            <person name="Ohji S."/>
            <person name="Ichikawa N."/>
            <person name="Kimura A."/>
            <person name="Yamazoe A."/>
            <person name="Fujita N."/>
        </authorList>
    </citation>
    <scope>NUCLEOTIDE SEQUENCE [LARGE SCALE GENOMIC DNA]</scope>
    <source>
        <strain evidence="1 2">NBRC 13261</strain>
    </source>
</reference>